<protein>
    <submittedName>
        <fullName evidence="1">Uncharacterized protein</fullName>
    </submittedName>
</protein>
<keyword evidence="2" id="KW-1185">Reference proteome</keyword>
<dbReference type="Proteomes" id="UP000219338">
    <property type="component" value="Unassembled WGS sequence"/>
</dbReference>
<evidence type="ECO:0000313" key="1">
    <source>
        <dbReference type="EMBL" id="SJL03692.1"/>
    </source>
</evidence>
<dbReference type="EMBL" id="FUEG01000004">
    <property type="protein sequence ID" value="SJL03692.1"/>
    <property type="molecule type" value="Genomic_DNA"/>
</dbReference>
<gene>
    <name evidence="1" type="ORF">ARMOST_07049</name>
</gene>
<evidence type="ECO:0000313" key="2">
    <source>
        <dbReference type="Proteomes" id="UP000219338"/>
    </source>
</evidence>
<dbReference type="AlphaFoldDB" id="A0A284R4Q5"/>
<proteinExistence type="predicted"/>
<name>A0A284R4Q5_ARMOS</name>
<organism evidence="1 2">
    <name type="scientific">Armillaria ostoyae</name>
    <name type="common">Armillaria root rot fungus</name>
    <dbReference type="NCBI Taxonomy" id="47428"/>
    <lineage>
        <taxon>Eukaryota</taxon>
        <taxon>Fungi</taxon>
        <taxon>Dikarya</taxon>
        <taxon>Basidiomycota</taxon>
        <taxon>Agaricomycotina</taxon>
        <taxon>Agaricomycetes</taxon>
        <taxon>Agaricomycetidae</taxon>
        <taxon>Agaricales</taxon>
        <taxon>Marasmiineae</taxon>
        <taxon>Physalacriaceae</taxon>
        <taxon>Armillaria</taxon>
    </lineage>
</organism>
<sequence length="74" mass="8881">MFLLDDHQQTLFLYPLESANHNYYLRTCALDWEINRNRMLPLVSRLTGSISSHRLFYDLPTEQLVNGRWFRVPP</sequence>
<accession>A0A284R4Q5</accession>
<reference evidence="2" key="1">
    <citation type="journal article" date="2017" name="Nat. Ecol. Evol.">
        <title>Genome expansion and lineage-specific genetic innovations in the forest pathogenic fungi Armillaria.</title>
        <authorList>
            <person name="Sipos G."/>
            <person name="Prasanna A.N."/>
            <person name="Walter M.C."/>
            <person name="O'Connor E."/>
            <person name="Balint B."/>
            <person name="Krizsan K."/>
            <person name="Kiss B."/>
            <person name="Hess J."/>
            <person name="Varga T."/>
            <person name="Slot J."/>
            <person name="Riley R."/>
            <person name="Boka B."/>
            <person name="Rigling D."/>
            <person name="Barry K."/>
            <person name="Lee J."/>
            <person name="Mihaltcheva S."/>
            <person name="LaButti K."/>
            <person name="Lipzen A."/>
            <person name="Waldron R."/>
            <person name="Moloney N.M."/>
            <person name="Sperisen C."/>
            <person name="Kredics L."/>
            <person name="Vagvoelgyi C."/>
            <person name="Patrignani A."/>
            <person name="Fitzpatrick D."/>
            <person name="Nagy I."/>
            <person name="Doyle S."/>
            <person name="Anderson J.B."/>
            <person name="Grigoriev I.V."/>
            <person name="Gueldener U."/>
            <person name="Muensterkoetter M."/>
            <person name="Nagy L.G."/>
        </authorList>
    </citation>
    <scope>NUCLEOTIDE SEQUENCE [LARGE SCALE GENOMIC DNA]</scope>
    <source>
        <strain evidence="2">C18/9</strain>
    </source>
</reference>